<organism evidence="1 2">
    <name type="scientific">Heyndrickxia acidicola</name>
    <dbReference type="NCBI Taxonomy" id="209389"/>
    <lineage>
        <taxon>Bacteria</taxon>
        <taxon>Bacillati</taxon>
        <taxon>Bacillota</taxon>
        <taxon>Bacilli</taxon>
        <taxon>Bacillales</taxon>
        <taxon>Bacillaceae</taxon>
        <taxon>Heyndrickxia</taxon>
    </lineage>
</organism>
<dbReference type="RefSeq" id="WP_083953139.1">
    <property type="nucleotide sequence ID" value="NZ_JARMAB010000023.1"/>
</dbReference>
<name>A0ABU6MLK4_9BACI</name>
<gene>
    <name evidence="1" type="ORF">P4T90_15850</name>
</gene>
<accession>A0ABU6MLK4</accession>
<dbReference type="Pfam" id="PF13076">
    <property type="entry name" value="Fur_reg_FbpA"/>
    <property type="match status" value="1"/>
</dbReference>
<dbReference type="EMBL" id="JARMAB010000023">
    <property type="protein sequence ID" value="MED1204523.1"/>
    <property type="molecule type" value="Genomic_DNA"/>
</dbReference>
<protein>
    <submittedName>
        <fullName evidence="1">Fur-regulated basic protein FbpA</fullName>
    </submittedName>
</protein>
<keyword evidence="2" id="KW-1185">Reference proteome</keyword>
<proteinExistence type="predicted"/>
<sequence>MAVKDEKKKGTLINELIKNGIYKLFDKQLYELPIIVLESEYNKLRGC</sequence>
<evidence type="ECO:0000313" key="2">
    <source>
        <dbReference type="Proteomes" id="UP001341444"/>
    </source>
</evidence>
<evidence type="ECO:0000313" key="1">
    <source>
        <dbReference type="EMBL" id="MED1204523.1"/>
    </source>
</evidence>
<dbReference type="InterPro" id="IPR025072">
    <property type="entry name" value="Fur_reg_FbpA"/>
</dbReference>
<comment type="caution">
    <text evidence="1">The sequence shown here is derived from an EMBL/GenBank/DDBJ whole genome shotgun (WGS) entry which is preliminary data.</text>
</comment>
<reference evidence="1 2" key="1">
    <citation type="submission" date="2023-03" db="EMBL/GenBank/DDBJ databases">
        <title>Bacillus Genome Sequencing.</title>
        <authorList>
            <person name="Dunlap C."/>
        </authorList>
    </citation>
    <scope>NUCLEOTIDE SEQUENCE [LARGE SCALE GENOMIC DNA]</scope>
    <source>
        <strain evidence="1 2">B-23453</strain>
    </source>
</reference>
<dbReference type="Proteomes" id="UP001341444">
    <property type="component" value="Unassembled WGS sequence"/>
</dbReference>